<feature type="compositionally biased region" description="Polar residues" evidence="1">
    <location>
        <begin position="1"/>
        <end position="18"/>
    </location>
</feature>
<name>W9JXX3_FUSOX</name>
<dbReference type="HOGENOM" id="CLU_076928_1_0_1"/>
<proteinExistence type="predicted"/>
<dbReference type="Proteomes" id="UP000030766">
    <property type="component" value="Unassembled WGS sequence"/>
</dbReference>
<protein>
    <submittedName>
        <fullName evidence="2">Uncharacterized protein</fullName>
    </submittedName>
</protein>
<feature type="region of interest" description="Disordered" evidence="1">
    <location>
        <begin position="1"/>
        <end position="20"/>
    </location>
</feature>
<dbReference type="EMBL" id="JH717904">
    <property type="protein sequence ID" value="EWZ34048.1"/>
    <property type="molecule type" value="Genomic_DNA"/>
</dbReference>
<accession>W9JXX3</accession>
<feature type="region of interest" description="Disordered" evidence="1">
    <location>
        <begin position="128"/>
        <end position="162"/>
    </location>
</feature>
<feature type="compositionally biased region" description="Polar residues" evidence="1">
    <location>
        <begin position="143"/>
        <end position="153"/>
    </location>
</feature>
<reference evidence="2" key="2">
    <citation type="submission" date="2012-06" db="EMBL/GenBank/DDBJ databases">
        <title>Annotation of the Genome Sequence of Fusarium oxysporum Fo47.</title>
        <authorList>
            <consortium name="The Broad Institute Genomics Platform"/>
            <person name="Ma L.-J."/>
            <person name="Corby-Kistler H."/>
            <person name="Broz K."/>
            <person name="Gale L.R."/>
            <person name="Jonkers W."/>
            <person name="O'Donnell K."/>
            <person name="Ploetz R."/>
            <person name="Steinberg C."/>
            <person name="Schwartz D.C."/>
            <person name="VanEtten H."/>
            <person name="Zhou S."/>
            <person name="Young S.K."/>
            <person name="Zeng Q."/>
            <person name="Gargeya S."/>
            <person name="Fitzgerald M."/>
            <person name="Abouelleil A."/>
            <person name="Alvarado L."/>
            <person name="Chapman S.B."/>
            <person name="Gainer-Dewar J."/>
            <person name="Goldberg J."/>
            <person name="Griggs A."/>
            <person name="Gujja S."/>
            <person name="Hansen M."/>
            <person name="Howarth C."/>
            <person name="Imamovic A."/>
            <person name="Ireland A."/>
            <person name="Larimer J."/>
            <person name="McCowan C."/>
            <person name="Murphy C."/>
            <person name="Pearson M."/>
            <person name="Poon T.W."/>
            <person name="Priest M."/>
            <person name="Roberts A."/>
            <person name="Saif S."/>
            <person name="Shea T."/>
            <person name="Sykes S."/>
            <person name="Wortman J."/>
            <person name="Nusbaum C."/>
            <person name="Birren B."/>
        </authorList>
    </citation>
    <scope>NUCLEOTIDE SEQUENCE</scope>
    <source>
        <strain evidence="2">Fo47</strain>
    </source>
</reference>
<gene>
    <name evidence="2" type="ORF">FOZG_12064</name>
</gene>
<evidence type="ECO:0000256" key="1">
    <source>
        <dbReference type="SAM" id="MobiDB-lite"/>
    </source>
</evidence>
<dbReference type="VEuPathDB" id="FungiDB:FOZG_12064"/>
<sequence>MSRDASSMLPSSAYSGISSPGVERKNIYFNYEVEQCIAVEVKDDDDDDDGDDCDINTNTNSEDGIIMKLDRSRKPAKEGNSVLSDRKTIAMLPSITLKHREHVQVPETVMRYTSSALYSHRVLPFLPQEPSRPPKASGRFSEDLTNADTNSGCLTAEPAGMRRTPSGMFTGMSYGEAVPGTWPILFGIVARDEALE</sequence>
<organism evidence="2">
    <name type="scientific">Fusarium oxysporum Fo47</name>
    <dbReference type="NCBI Taxonomy" id="660027"/>
    <lineage>
        <taxon>Eukaryota</taxon>
        <taxon>Fungi</taxon>
        <taxon>Dikarya</taxon>
        <taxon>Ascomycota</taxon>
        <taxon>Pezizomycotina</taxon>
        <taxon>Sordariomycetes</taxon>
        <taxon>Hypocreomycetidae</taxon>
        <taxon>Hypocreales</taxon>
        <taxon>Nectriaceae</taxon>
        <taxon>Fusarium</taxon>
        <taxon>Fusarium oxysporum species complex</taxon>
    </lineage>
</organism>
<evidence type="ECO:0000313" key="2">
    <source>
        <dbReference type="EMBL" id="EWZ34048.1"/>
    </source>
</evidence>
<reference evidence="2" key="1">
    <citation type="submission" date="2011-06" db="EMBL/GenBank/DDBJ databases">
        <title>The Genome Sequence of Fusarium oxysporum Fo47.</title>
        <authorList>
            <consortium name="The Broad Institute Genome Sequencing Platform"/>
            <person name="Ma L.-J."/>
            <person name="Gale L.R."/>
            <person name="Schwartz D.C."/>
            <person name="Zhou S."/>
            <person name="Corby-Kistler H."/>
            <person name="Young S.K."/>
            <person name="Zeng Q."/>
            <person name="Gargeya S."/>
            <person name="Fitzgerald M."/>
            <person name="Haas B."/>
            <person name="Abouelleil A."/>
            <person name="Alvarado L."/>
            <person name="Arachchi H.M."/>
            <person name="Berlin A."/>
            <person name="Brown A."/>
            <person name="Chapman S.B."/>
            <person name="Chen Z."/>
            <person name="Dunbar C."/>
            <person name="Freedman E."/>
            <person name="Gearin G."/>
            <person name="Gellesch M."/>
            <person name="Goldberg J."/>
            <person name="Griggs A."/>
            <person name="Gujja S."/>
            <person name="Heiman D."/>
            <person name="Howarth C."/>
            <person name="Larson L."/>
            <person name="Lui A."/>
            <person name="MacDonald P.J.P."/>
            <person name="Mehta T."/>
            <person name="Montmayeur A."/>
            <person name="Murphy C."/>
            <person name="Neiman D."/>
            <person name="Pearson M."/>
            <person name="Priest M."/>
            <person name="Roberts A."/>
            <person name="Saif S."/>
            <person name="Shea T."/>
            <person name="Shenoy N."/>
            <person name="Sisk P."/>
            <person name="Stolte C."/>
            <person name="Sykes S."/>
            <person name="Wortman J."/>
            <person name="Nusbaum C."/>
            <person name="Birren B."/>
        </authorList>
    </citation>
    <scope>NUCLEOTIDE SEQUENCE [LARGE SCALE GENOMIC DNA]</scope>
    <source>
        <strain evidence="2">Fo47</strain>
    </source>
</reference>
<dbReference type="AlphaFoldDB" id="W9JXX3"/>